<comment type="caution">
    <text evidence="2">The sequence shown here is derived from an EMBL/GenBank/DDBJ whole genome shotgun (WGS) entry which is preliminary data.</text>
</comment>
<sequence>MIRKSKTSQKPRHKNGNTLVIAVQRAEHIDLQTKIETGQRNFRETCRGPEKDFYPKSQNAKVEDPQSSQSIKPELTSVHPYVAQISPNGSSKETR</sequence>
<dbReference type="Proteomes" id="UP000712600">
    <property type="component" value="Unassembled WGS sequence"/>
</dbReference>
<name>A0A8S9PI35_BRACR</name>
<reference evidence="2" key="1">
    <citation type="submission" date="2019-12" db="EMBL/GenBank/DDBJ databases">
        <title>Genome sequencing and annotation of Brassica cretica.</title>
        <authorList>
            <person name="Studholme D.J."/>
            <person name="Sarris P."/>
        </authorList>
    </citation>
    <scope>NUCLEOTIDE SEQUENCE</scope>
    <source>
        <strain evidence="2">PFS-109/04</strain>
        <tissue evidence="2">Leaf</tissue>
    </source>
</reference>
<gene>
    <name evidence="2" type="ORF">F2Q69_00007362</name>
</gene>
<feature type="region of interest" description="Disordered" evidence="1">
    <location>
        <begin position="40"/>
        <end position="95"/>
    </location>
</feature>
<evidence type="ECO:0000313" key="3">
    <source>
        <dbReference type="Proteomes" id="UP000712600"/>
    </source>
</evidence>
<feature type="compositionally biased region" description="Basic and acidic residues" evidence="1">
    <location>
        <begin position="41"/>
        <end position="54"/>
    </location>
</feature>
<feature type="compositionally biased region" description="Polar residues" evidence="1">
    <location>
        <begin position="85"/>
        <end position="95"/>
    </location>
</feature>
<protein>
    <submittedName>
        <fullName evidence="2">Uncharacterized protein</fullName>
    </submittedName>
</protein>
<evidence type="ECO:0000313" key="2">
    <source>
        <dbReference type="EMBL" id="KAF3512463.1"/>
    </source>
</evidence>
<proteinExistence type="predicted"/>
<evidence type="ECO:0000256" key="1">
    <source>
        <dbReference type="SAM" id="MobiDB-lite"/>
    </source>
</evidence>
<dbReference type="AlphaFoldDB" id="A0A8S9PI35"/>
<dbReference type="EMBL" id="QGKX02001521">
    <property type="protein sequence ID" value="KAF3512463.1"/>
    <property type="molecule type" value="Genomic_DNA"/>
</dbReference>
<feature type="compositionally biased region" description="Polar residues" evidence="1">
    <location>
        <begin position="56"/>
        <end position="71"/>
    </location>
</feature>
<accession>A0A8S9PI35</accession>
<organism evidence="2 3">
    <name type="scientific">Brassica cretica</name>
    <name type="common">Mustard</name>
    <dbReference type="NCBI Taxonomy" id="69181"/>
    <lineage>
        <taxon>Eukaryota</taxon>
        <taxon>Viridiplantae</taxon>
        <taxon>Streptophyta</taxon>
        <taxon>Embryophyta</taxon>
        <taxon>Tracheophyta</taxon>
        <taxon>Spermatophyta</taxon>
        <taxon>Magnoliopsida</taxon>
        <taxon>eudicotyledons</taxon>
        <taxon>Gunneridae</taxon>
        <taxon>Pentapetalae</taxon>
        <taxon>rosids</taxon>
        <taxon>malvids</taxon>
        <taxon>Brassicales</taxon>
        <taxon>Brassicaceae</taxon>
        <taxon>Brassiceae</taxon>
        <taxon>Brassica</taxon>
    </lineage>
</organism>